<feature type="domain" description="Fusion protein IQCJ-SCHIP1 N-terminal" evidence="2">
    <location>
        <begin position="134"/>
        <end position="222"/>
    </location>
</feature>
<keyword evidence="4" id="KW-1185">Reference proteome</keyword>
<protein>
    <recommendedName>
        <fullName evidence="2">Fusion protein IQCJ-SCHIP1 N-terminal domain-containing protein</fullName>
    </recommendedName>
</protein>
<dbReference type="PANTHER" id="PTHR35976:SF1">
    <property type="entry name" value="IQ DOMAIN-CONTAINING PROTEIN J"/>
    <property type="match status" value="1"/>
</dbReference>
<evidence type="ECO:0000259" key="2">
    <source>
        <dbReference type="Pfam" id="PF15157"/>
    </source>
</evidence>
<dbReference type="AlphaFoldDB" id="A0A9Q1D281"/>
<accession>A0A9Q1D281</accession>
<dbReference type="EMBL" id="JAFJMO010000014">
    <property type="protein sequence ID" value="KAJ8256286.1"/>
    <property type="molecule type" value="Genomic_DNA"/>
</dbReference>
<proteinExistence type="predicted"/>
<feature type="compositionally biased region" description="Low complexity" evidence="1">
    <location>
        <begin position="204"/>
        <end position="216"/>
    </location>
</feature>
<dbReference type="Proteomes" id="UP001152803">
    <property type="component" value="Unassembled WGS sequence"/>
</dbReference>
<feature type="region of interest" description="Disordered" evidence="1">
    <location>
        <begin position="61"/>
        <end position="80"/>
    </location>
</feature>
<feature type="non-terminal residue" evidence="3">
    <location>
        <position position="222"/>
    </location>
</feature>
<dbReference type="OrthoDB" id="6260144at2759"/>
<gene>
    <name evidence="3" type="ORF">COCON_G00184380</name>
</gene>
<name>A0A9Q1D281_CONCO</name>
<feature type="compositionally biased region" description="Basic and acidic residues" evidence="1">
    <location>
        <begin position="67"/>
        <end position="80"/>
    </location>
</feature>
<dbReference type="PANTHER" id="PTHR35976">
    <property type="entry name" value="IQ DOMAIN-CONTAINING PROTEIN J"/>
    <property type="match status" value="1"/>
</dbReference>
<dbReference type="InterPro" id="IPR000048">
    <property type="entry name" value="IQ_motif_EF-hand-BS"/>
</dbReference>
<feature type="region of interest" description="Disordered" evidence="1">
    <location>
        <begin position="193"/>
        <end position="222"/>
    </location>
</feature>
<evidence type="ECO:0000256" key="1">
    <source>
        <dbReference type="SAM" id="MobiDB-lite"/>
    </source>
</evidence>
<dbReference type="Pfam" id="PF00612">
    <property type="entry name" value="IQ"/>
    <property type="match status" value="1"/>
</dbReference>
<sequence length="222" mass="25414">MLRSSNHRAIYQGEDGRRGGVLAGARERKRLSLCINQEEGKRYHRYCNRSGSQGVAWMENSHRNHHARSDSEDNSPREQQHWETNAVIIQRAWRAALDRKQTCPRGCKQCTHHQHATALLGPLQTELGEDMSPEELKRLQNELKHVTDGRYQLQNTQLLDVQNNPLSQTVAGTQPLETKVLIIQRAWRDFIRRQEEKRSPSPPSLSSSGKMSTSISMNTLSD</sequence>
<dbReference type="Pfam" id="PF15157">
    <property type="entry name" value="IQCJ-SCHIP1"/>
    <property type="match status" value="1"/>
</dbReference>
<comment type="caution">
    <text evidence="3">The sequence shown here is derived from an EMBL/GenBank/DDBJ whole genome shotgun (WGS) entry which is preliminary data.</text>
</comment>
<dbReference type="InterPro" id="IPR053113">
    <property type="entry name" value="IQ_domain_protein"/>
</dbReference>
<organism evidence="3 4">
    <name type="scientific">Conger conger</name>
    <name type="common">Conger eel</name>
    <name type="synonym">Muraena conger</name>
    <dbReference type="NCBI Taxonomy" id="82655"/>
    <lineage>
        <taxon>Eukaryota</taxon>
        <taxon>Metazoa</taxon>
        <taxon>Chordata</taxon>
        <taxon>Craniata</taxon>
        <taxon>Vertebrata</taxon>
        <taxon>Euteleostomi</taxon>
        <taxon>Actinopterygii</taxon>
        <taxon>Neopterygii</taxon>
        <taxon>Teleostei</taxon>
        <taxon>Anguilliformes</taxon>
        <taxon>Congridae</taxon>
        <taxon>Conger</taxon>
    </lineage>
</organism>
<evidence type="ECO:0000313" key="3">
    <source>
        <dbReference type="EMBL" id="KAJ8256286.1"/>
    </source>
</evidence>
<evidence type="ECO:0000313" key="4">
    <source>
        <dbReference type="Proteomes" id="UP001152803"/>
    </source>
</evidence>
<dbReference type="InterPro" id="IPR029362">
    <property type="entry name" value="IQCJ-SCHIP1_N"/>
</dbReference>
<reference evidence="3" key="1">
    <citation type="journal article" date="2023" name="Science">
        <title>Genome structures resolve the early diversification of teleost fishes.</title>
        <authorList>
            <person name="Parey E."/>
            <person name="Louis A."/>
            <person name="Montfort J."/>
            <person name="Bouchez O."/>
            <person name="Roques C."/>
            <person name="Iampietro C."/>
            <person name="Lluch J."/>
            <person name="Castinel A."/>
            <person name="Donnadieu C."/>
            <person name="Desvignes T."/>
            <person name="Floi Bucao C."/>
            <person name="Jouanno E."/>
            <person name="Wen M."/>
            <person name="Mejri S."/>
            <person name="Dirks R."/>
            <person name="Jansen H."/>
            <person name="Henkel C."/>
            <person name="Chen W.J."/>
            <person name="Zahm M."/>
            <person name="Cabau C."/>
            <person name="Klopp C."/>
            <person name="Thompson A.W."/>
            <person name="Robinson-Rechavi M."/>
            <person name="Braasch I."/>
            <person name="Lecointre G."/>
            <person name="Bobe J."/>
            <person name="Postlethwait J.H."/>
            <person name="Berthelot C."/>
            <person name="Roest Crollius H."/>
            <person name="Guiguen Y."/>
        </authorList>
    </citation>
    <scope>NUCLEOTIDE SEQUENCE</scope>
    <source>
        <strain evidence="3">Concon-B</strain>
    </source>
</reference>